<dbReference type="InterPro" id="IPR011990">
    <property type="entry name" value="TPR-like_helical_dom_sf"/>
</dbReference>
<proteinExistence type="predicted"/>
<dbReference type="Gene3D" id="1.25.40.10">
    <property type="entry name" value="Tetratricopeptide repeat domain"/>
    <property type="match status" value="1"/>
</dbReference>
<evidence type="ECO:0008006" key="5">
    <source>
        <dbReference type="Google" id="ProtNLM"/>
    </source>
</evidence>
<evidence type="ECO:0000256" key="1">
    <source>
        <dbReference type="ARBA" id="ARBA00022737"/>
    </source>
</evidence>
<dbReference type="PANTHER" id="PTHR47447:SF17">
    <property type="entry name" value="OS12G0638900 PROTEIN"/>
    <property type="match status" value="1"/>
</dbReference>
<dbReference type="InterPro" id="IPR002885">
    <property type="entry name" value="PPR_rpt"/>
</dbReference>
<keyword evidence="4" id="KW-1185">Reference proteome</keyword>
<gene>
    <name evidence="3" type="ORF">PCOR1329_LOCUS38818</name>
</gene>
<dbReference type="Pfam" id="PF13041">
    <property type="entry name" value="PPR_2"/>
    <property type="match status" value="1"/>
</dbReference>
<evidence type="ECO:0000313" key="4">
    <source>
        <dbReference type="Proteomes" id="UP001189429"/>
    </source>
</evidence>
<dbReference type="Proteomes" id="UP001189429">
    <property type="component" value="Unassembled WGS sequence"/>
</dbReference>
<name>A0ABN9TG85_9DINO</name>
<evidence type="ECO:0000313" key="3">
    <source>
        <dbReference type="EMBL" id="CAK0844829.1"/>
    </source>
</evidence>
<sequence>MRDERLEPDVISFSAGIRACGKGEQWQRALALFGELWDSKMEPDVITYGTVISSCGKCEQWRLALALLGEMAAARVEPNVVYSATTPGPARVKNAHSGSRWCCCSATCWK</sequence>
<evidence type="ECO:0000256" key="2">
    <source>
        <dbReference type="PROSITE-ProRule" id="PRU00708"/>
    </source>
</evidence>
<keyword evidence="1" id="KW-0677">Repeat</keyword>
<dbReference type="PANTHER" id="PTHR47447">
    <property type="entry name" value="OS03G0856100 PROTEIN"/>
    <property type="match status" value="1"/>
</dbReference>
<accession>A0ABN9TG85</accession>
<dbReference type="PROSITE" id="PS51375">
    <property type="entry name" value="PPR"/>
    <property type="match status" value="2"/>
</dbReference>
<dbReference type="NCBIfam" id="TIGR00756">
    <property type="entry name" value="PPR"/>
    <property type="match status" value="2"/>
</dbReference>
<protein>
    <recommendedName>
        <fullName evidence="5">Pentatricopeptide repeat-containing protein</fullName>
    </recommendedName>
</protein>
<feature type="repeat" description="PPR" evidence="2">
    <location>
        <begin position="9"/>
        <end position="43"/>
    </location>
</feature>
<organism evidence="3 4">
    <name type="scientific">Prorocentrum cordatum</name>
    <dbReference type="NCBI Taxonomy" id="2364126"/>
    <lineage>
        <taxon>Eukaryota</taxon>
        <taxon>Sar</taxon>
        <taxon>Alveolata</taxon>
        <taxon>Dinophyceae</taxon>
        <taxon>Prorocentrales</taxon>
        <taxon>Prorocentraceae</taxon>
        <taxon>Prorocentrum</taxon>
    </lineage>
</organism>
<feature type="repeat" description="PPR" evidence="2">
    <location>
        <begin position="44"/>
        <end position="78"/>
    </location>
</feature>
<comment type="caution">
    <text evidence="3">The sequence shown here is derived from an EMBL/GenBank/DDBJ whole genome shotgun (WGS) entry which is preliminary data.</text>
</comment>
<dbReference type="EMBL" id="CAUYUJ010014695">
    <property type="protein sequence ID" value="CAK0844829.1"/>
    <property type="molecule type" value="Genomic_DNA"/>
</dbReference>
<reference evidence="3" key="1">
    <citation type="submission" date="2023-10" db="EMBL/GenBank/DDBJ databases">
        <authorList>
            <person name="Chen Y."/>
            <person name="Shah S."/>
            <person name="Dougan E. K."/>
            <person name="Thang M."/>
            <person name="Chan C."/>
        </authorList>
    </citation>
    <scope>NUCLEOTIDE SEQUENCE [LARGE SCALE GENOMIC DNA]</scope>
</reference>